<proteinExistence type="predicted"/>
<dbReference type="AlphaFoldDB" id="A0A9P0MP46"/>
<accession>A0A9P0MP46</accession>
<keyword evidence="2" id="KW-1185">Reference proteome</keyword>
<name>A0A9P0MP46_NEZVI</name>
<evidence type="ECO:0000313" key="2">
    <source>
        <dbReference type="Proteomes" id="UP001152798"/>
    </source>
</evidence>
<organism evidence="1 2">
    <name type="scientific">Nezara viridula</name>
    <name type="common">Southern green stink bug</name>
    <name type="synonym">Cimex viridulus</name>
    <dbReference type="NCBI Taxonomy" id="85310"/>
    <lineage>
        <taxon>Eukaryota</taxon>
        <taxon>Metazoa</taxon>
        <taxon>Ecdysozoa</taxon>
        <taxon>Arthropoda</taxon>
        <taxon>Hexapoda</taxon>
        <taxon>Insecta</taxon>
        <taxon>Pterygota</taxon>
        <taxon>Neoptera</taxon>
        <taxon>Paraneoptera</taxon>
        <taxon>Hemiptera</taxon>
        <taxon>Heteroptera</taxon>
        <taxon>Panheteroptera</taxon>
        <taxon>Pentatomomorpha</taxon>
        <taxon>Pentatomoidea</taxon>
        <taxon>Pentatomidae</taxon>
        <taxon>Pentatominae</taxon>
        <taxon>Nezara</taxon>
    </lineage>
</organism>
<evidence type="ECO:0000313" key="1">
    <source>
        <dbReference type="EMBL" id="CAH1399789.1"/>
    </source>
</evidence>
<gene>
    <name evidence="1" type="ORF">NEZAVI_LOCUS9168</name>
</gene>
<protein>
    <submittedName>
        <fullName evidence="1">Uncharacterized protein</fullName>
    </submittedName>
</protein>
<dbReference type="EMBL" id="OV725080">
    <property type="protein sequence ID" value="CAH1399789.1"/>
    <property type="molecule type" value="Genomic_DNA"/>
</dbReference>
<dbReference type="Proteomes" id="UP001152798">
    <property type="component" value="Chromosome 4"/>
</dbReference>
<sequence>MELMCINDASDGWWPRYHQSYSGLADVTNEGRIPPEVTRPCELSSGCQRTFQNSSLPRIGSQEALISTH</sequence>
<reference evidence="1" key="1">
    <citation type="submission" date="2022-01" db="EMBL/GenBank/DDBJ databases">
        <authorList>
            <person name="King R."/>
        </authorList>
    </citation>
    <scope>NUCLEOTIDE SEQUENCE</scope>
</reference>